<name>A0A0D3I0H5_EMIH1</name>
<evidence type="ECO:0000256" key="1">
    <source>
        <dbReference type="ARBA" id="ARBA00006484"/>
    </source>
</evidence>
<dbReference type="KEGG" id="ehx:EMIHUDRAFT_460231"/>
<proteinExistence type="inferred from homology"/>
<dbReference type="Proteomes" id="UP000013827">
    <property type="component" value="Unassembled WGS sequence"/>
</dbReference>
<dbReference type="EnsemblProtists" id="EOD33096">
    <property type="protein sequence ID" value="EOD33096"/>
    <property type="gene ID" value="EMIHUDRAFT_352343"/>
</dbReference>
<dbReference type="EnsemblProtists" id="EOD04760">
    <property type="protein sequence ID" value="EOD04760"/>
    <property type="gene ID" value="EMIHUDRAFT_460231"/>
</dbReference>
<reference evidence="4" key="1">
    <citation type="journal article" date="2013" name="Nature">
        <title>Pan genome of the phytoplankton Emiliania underpins its global distribution.</title>
        <authorList>
            <person name="Read B.A."/>
            <person name="Kegel J."/>
            <person name="Klute M.J."/>
            <person name="Kuo A."/>
            <person name="Lefebvre S.C."/>
            <person name="Maumus F."/>
            <person name="Mayer C."/>
            <person name="Miller J."/>
            <person name="Monier A."/>
            <person name="Salamov A."/>
            <person name="Young J."/>
            <person name="Aguilar M."/>
            <person name="Claverie J.M."/>
            <person name="Frickenhaus S."/>
            <person name="Gonzalez K."/>
            <person name="Herman E.K."/>
            <person name="Lin Y.C."/>
            <person name="Napier J."/>
            <person name="Ogata H."/>
            <person name="Sarno A.F."/>
            <person name="Shmutz J."/>
            <person name="Schroeder D."/>
            <person name="de Vargas C."/>
            <person name="Verret F."/>
            <person name="von Dassow P."/>
            <person name="Valentin K."/>
            <person name="Van de Peer Y."/>
            <person name="Wheeler G."/>
            <person name="Dacks J.B."/>
            <person name="Delwiche C.F."/>
            <person name="Dyhrman S.T."/>
            <person name="Glockner G."/>
            <person name="John U."/>
            <person name="Richards T."/>
            <person name="Worden A.Z."/>
            <person name="Zhang X."/>
            <person name="Grigoriev I.V."/>
            <person name="Allen A.E."/>
            <person name="Bidle K."/>
            <person name="Borodovsky M."/>
            <person name="Bowler C."/>
            <person name="Brownlee C."/>
            <person name="Cock J.M."/>
            <person name="Elias M."/>
            <person name="Gladyshev V.N."/>
            <person name="Groth M."/>
            <person name="Guda C."/>
            <person name="Hadaegh A."/>
            <person name="Iglesias-Rodriguez M.D."/>
            <person name="Jenkins J."/>
            <person name="Jones B.M."/>
            <person name="Lawson T."/>
            <person name="Leese F."/>
            <person name="Lindquist E."/>
            <person name="Lobanov A."/>
            <person name="Lomsadze A."/>
            <person name="Malik S.B."/>
            <person name="Marsh M.E."/>
            <person name="Mackinder L."/>
            <person name="Mock T."/>
            <person name="Mueller-Roeber B."/>
            <person name="Pagarete A."/>
            <person name="Parker M."/>
            <person name="Probert I."/>
            <person name="Quesneville H."/>
            <person name="Raines C."/>
            <person name="Rensing S.A."/>
            <person name="Riano-Pachon D.M."/>
            <person name="Richier S."/>
            <person name="Rokitta S."/>
            <person name="Shiraiwa Y."/>
            <person name="Soanes D.M."/>
            <person name="van der Giezen M."/>
            <person name="Wahlund T.M."/>
            <person name="Williams B."/>
            <person name="Wilson W."/>
            <person name="Wolfe G."/>
            <person name="Wurch L.L."/>
        </authorList>
    </citation>
    <scope>NUCLEOTIDE SEQUENCE</scope>
</reference>
<keyword evidence="4" id="KW-1185">Reference proteome</keyword>
<dbReference type="GeneID" id="17278366"/>
<dbReference type="OMA" id="HACEERQ"/>
<dbReference type="InterPro" id="IPR036291">
    <property type="entry name" value="NAD(P)-bd_dom_sf"/>
</dbReference>
<dbReference type="GeneID" id="17250909"/>
<dbReference type="STRING" id="2903.R1FCC2"/>
<dbReference type="PaxDb" id="2903-EOD04760"/>
<dbReference type="KEGG" id="ehx:EMIHUDRAFT_352343"/>
<dbReference type="Pfam" id="PF00106">
    <property type="entry name" value="adh_short"/>
    <property type="match status" value="2"/>
</dbReference>
<dbReference type="RefSeq" id="XP_005757189.1">
    <property type="nucleotide sequence ID" value="XM_005757132.1"/>
</dbReference>
<evidence type="ECO:0000313" key="3">
    <source>
        <dbReference type="EnsemblProtists" id="EOD04760"/>
    </source>
</evidence>
<accession>A0A0D3I0H5</accession>
<dbReference type="InterPro" id="IPR002347">
    <property type="entry name" value="SDR_fam"/>
</dbReference>
<dbReference type="PANTHER" id="PTHR24320">
    <property type="entry name" value="RETINOL DEHYDROGENASE"/>
    <property type="match status" value="1"/>
</dbReference>
<dbReference type="GO" id="GO:0016491">
    <property type="term" value="F:oxidoreductase activity"/>
    <property type="evidence" value="ECO:0007669"/>
    <property type="project" value="UniProtKB-KW"/>
</dbReference>
<dbReference type="eggNOG" id="KOG1208">
    <property type="taxonomic scope" value="Eukaryota"/>
</dbReference>
<dbReference type="PANTHER" id="PTHR24320:SF148">
    <property type="entry name" value="NAD(P)-BINDING ROSSMANN-FOLD SUPERFAMILY PROTEIN"/>
    <property type="match status" value="1"/>
</dbReference>
<dbReference type="RefSeq" id="XP_005785525.1">
    <property type="nucleotide sequence ID" value="XM_005785468.1"/>
</dbReference>
<dbReference type="PRINTS" id="PR00081">
    <property type="entry name" value="GDHRDH"/>
</dbReference>
<sequence length="383" mass="42215">MPLMQRLRTELFALKMALRMAHQYLFDPSLRAVSSIRQFFTMFGQIAYEAVTNNGKTVEEVAVEALGKDRNALSGKVAIITGANSGLGLQNARVLMHYGCTVIWAVRNLEKAQKALDKLDSGEGTHTCEDGHVHRCCGKTTGKAILLQVDISDLTTVKPFVTDFLKLGLPLHYLILNAGIMAPPQWEPSKQGYESMFATNNLGHFLMSELLLPKIEETAKTATEARIVILSSAACTMCTSIDLSKCPVPKEEYHELGTYAVTKAIDAFHARYLQEKYRGANIYACAVHPGVIETGLLAKNEGMGTLFYKSLSFAPFRKSIPQGAATTMFCTVSPDVPKHAGDGYFFYFNRGPQRVLGVAAPGWADHLVHACEERQLELVKPYM</sequence>
<dbReference type="SUPFAM" id="SSF51735">
    <property type="entry name" value="NAD(P)-binding Rossmann-fold domains"/>
    <property type="match status" value="1"/>
</dbReference>
<dbReference type="Gene3D" id="3.40.50.720">
    <property type="entry name" value="NAD(P)-binding Rossmann-like Domain"/>
    <property type="match status" value="1"/>
</dbReference>
<evidence type="ECO:0000256" key="2">
    <source>
        <dbReference type="ARBA" id="ARBA00023002"/>
    </source>
</evidence>
<organism evidence="3 4">
    <name type="scientific">Emiliania huxleyi (strain CCMP1516)</name>
    <dbReference type="NCBI Taxonomy" id="280463"/>
    <lineage>
        <taxon>Eukaryota</taxon>
        <taxon>Haptista</taxon>
        <taxon>Haptophyta</taxon>
        <taxon>Prymnesiophyceae</taxon>
        <taxon>Isochrysidales</taxon>
        <taxon>Noelaerhabdaceae</taxon>
        <taxon>Emiliania</taxon>
    </lineage>
</organism>
<dbReference type="AlphaFoldDB" id="A0A0D3I0H5"/>
<keyword evidence="2" id="KW-0560">Oxidoreductase</keyword>
<reference evidence="3" key="2">
    <citation type="submission" date="2024-10" db="UniProtKB">
        <authorList>
            <consortium name="EnsemblProtists"/>
        </authorList>
    </citation>
    <scope>IDENTIFICATION</scope>
</reference>
<comment type="similarity">
    <text evidence="1">Belongs to the short-chain dehydrogenases/reductases (SDR) family.</text>
</comment>
<protein>
    <submittedName>
        <fullName evidence="3">Uncharacterized protein</fullName>
    </submittedName>
</protein>
<evidence type="ECO:0000313" key="4">
    <source>
        <dbReference type="Proteomes" id="UP000013827"/>
    </source>
</evidence>
<dbReference type="HOGENOM" id="CLU_010194_44_5_1"/>